<dbReference type="InterPro" id="IPR005467">
    <property type="entry name" value="His_kinase_dom"/>
</dbReference>
<dbReference type="CDD" id="cd00082">
    <property type="entry name" value="HisKA"/>
    <property type="match status" value="1"/>
</dbReference>
<dbReference type="InterPro" id="IPR003661">
    <property type="entry name" value="HisK_dim/P_dom"/>
</dbReference>
<dbReference type="InterPro" id="IPR036097">
    <property type="entry name" value="HisK_dim/P_sf"/>
</dbReference>
<keyword evidence="8" id="KW-1133">Transmembrane helix</keyword>
<dbReference type="InterPro" id="IPR004358">
    <property type="entry name" value="Sig_transdc_His_kin-like_C"/>
</dbReference>
<dbReference type="InterPro" id="IPR036890">
    <property type="entry name" value="HATPase_C_sf"/>
</dbReference>
<dbReference type="CDD" id="cd06225">
    <property type="entry name" value="HAMP"/>
    <property type="match status" value="1"/>
</dbReference>
<dbReference type="PANTHER" id="PTHR43711">
    <property type="entry name" value="TWO-COMPONENT HISTIDINE KINASE"/>
    <property type="match status" value="1"/>
</dbReference>
<evidence type="ECO:0000313" key="11">
    <source>
        <dbReference type="EMBL" id="MDR7121519.1"/>
    </source>
</evidence>
<evidence type="ECO:0000256" key="5">
    <source>
        <dbReference type="ARBA" id="ARBA00022679"/>
    </source>
</evidence>
<dbReference type="PRINTS" id="PR00344">
    <property type="entry name" value="BCTRLSENSOR"/>
</dbReference>
<dbReference type="EMBL" id="JAVDWR010000007">
    <property type="protein sequence ID" value="MDR7121519.1"/>
    <property type="molecule type" value="Genomic_DNA"/>
</dbReference>
<dbReference type="Pfam" id="PF02518">
    <property type="entry name" value="HATPase_c"/>
    <property type="match status" value="1"/>
</dbReference>
<dbReference type="EC" id="2.7.13.3" evidence="3"/>
<evidence type="ECO:0000256" key="2">
    <source>
        <dbReference type="ARBA" id="ARBA00004370"/>
    </source>
</evidence>
<feature type="domain" description="HAMP" evidence="10">
    <location>
        <begin position="176"/>
        <end position="228"/>
    </location>
</feature>
<sequence length="488" mass="54314">MSCFSVLLVWMTTSHTSTMVFSNAQQVVRSLANQSVLALLTESAENAENALGQISSFPDVTGVGLLTASNEILVWHGSDENKRLFKHHQWPQTPEQSLNWQDKHYWYLAAAVVLEQNDNAAELSFDSDGRQHIGYALVSFSKERLSNYSNSIMLAMLAITTAALLLLLLVINHSVKKITQPLNTLSKSMSEADLTQQHQQVRVAGTSEVQQIALSYNAMMTALNERDEQLRQHRNELEALVQIRTIELTSARDAALTSSRHKSEFLANMSHELRTPIQSIIGYIDLVKEQLELQNQFDLQDDLNRVLKNADRLLQMINSLLDLAKIEAGRMELHPRDCSLYELIQQSQDLINPLLAGQQNRLIVHQPAQDQRLRLDAEKLLQILVNLLSNAVKFTQQGEIQLSAEIDGLSCVFTVSDSGIGLTDQQMAQVFMPFYQADGSQSRKTGGTGLGLAITKQFVELMSGTIEVKPAKAGGAEFIVRLPVALPI</sequence>
<dbReference type="Pfam" id="PF00512">
    <property type="entry name" value="HisKA"/>
    <property type="match status" value="1"/>
</dbReference>
<dbReference type="PROSITE" id="PS50885">
    <property type="entry name" value="HAMP"/>
    <property type="match status" value="1"/>
</dbReference>
<dbReference type="SMART" id="SM00304">
    <property type="entry name" value="HAMP"/>
    <property type="match status" value="1"/>
</dbReference>
<evidence type="ECO:0000259" key="10">
    <source>
        <dbReference type="PROSITE" id="PS50885"/>
    </source>
</evidence>
<dbReference type="InterPro" id="IPR003660">
    <property type="entry name" value="HAMP_dom"/>
</dbReference>
<comment type="subcellular location">
    <subcellularLocation>
        <location evidence="2">Membrane</location>
    </subcellularLocation>
</comment>
<evidence type="ECO:0000256" key="6">
    <source>
        <dbReference type="ARBA" id="ARBA00022777"/>
    </source>
</evidence>
<keyword evidence="7" id="KW-0902">Two-component regulatory system</keyword>
<dbReference type="GO" id="GO:0016301">
    <property type="term" value="F:kinase activity"/>
    <property type="evidence" value="ECO:0007669"/>
    <property type="project" value="UniProtKB-KW"/>
</dbReference>
<feature type="domain" description="Histidine kinase" evidence="9">
    <location>
        <begin position="268"/>
        <end position="486"/>
    </location>
</feature>
<keyword evidence="6 11" id="KW-0418">Kinase</keyword>
<dbReference type="InterPro" id="IPR050736">
    <property type="entry name" value="Sensor_HK_Regulatory"/>
</dbReference>
<comment type="catalytic activity">
    <reaction evidence="1">
        <text>ATP + protein L-histidine = ADP + protein N-phospho-L-histidine.</text>
        <dbReference type="EC" id="2.7.13.3"/>
    </reaction>
</comment>
<name>A0ABU1W0M4_9GAMM</name>
<keyword evidence="5" id="KW-0808">Transferase</keyword>
<dbReference type="CDD" id="cd16922">
    <property type="entry name" value="HATPase_EvgS-ArcB-TorS-like"/>
    <property type="match status" value="1"/>
</dbReference>
<keyword evidence="12" id="KW-1185">Reference proteome</keyword>
<keyword evidence="8" id="KW-0472">Membrane</keyword>
<dbReference type="Gene3D" id="1.10.287.130">
    <property type="match status" value="1"/>
</dbReference>
<evidence type="ECO:0000256" key="1">
    <source>
        <dbReference type="ARBA" id="ARBA00000085"/>
    </source>
</evidence>
<organism evidence="11 12">
    <name type="scientific">Rheinheimera soli</name>
    <dbReference type="NCBI Taxonomy" id="443616"/>
    <lineage>
        <taxon>Bacteria</taxon>
        <taxon>Pseudomonadati</taxon>
        <taxon>Pseudomonadota</taxon>
        <taxon>Gammaproteobacteria</taxon>
        <taxon>Chromatiales</taxon>
        <taxon>Chromatiaceae</taxon>
        <taxon>Rheinheimera</taxon>
    </lineage>
</organism>
<dbReference type="RefSeq" id="WP_310278801.1">
    <property type="nucleotide sequence ID" value="NZ_JAVDWR010000007.1"/>
</dbReference>
<comment type="caution">
    <text evidence="11">The sequence shown here is derived from an EMBL/GenBank/DDBJ whole genome shotgun (WGS) entry which is preliminary data.</text>
</comment>
<keyword evidence="4" id="KW-0597">Phosphoprotein</keyword>
<feature type="transmembrane region" description="Helical" evidence="8">
    <location>
        <begin position="152"/>
        <end position="171"/>
    </location>
</feature>
<dbReference type="SUPFAM" id="SSF55874">
    <property type="entry name" value="ATPase domain of HSP90 chaperone/DNA topoisomerase II/histidine kinase"/>
    <property type="match status" value="1"/>
</dbReference>
<gene>
    <name evidence="11" type="ORF">J2W69_002470</name>
</gene>
<dbReference type="SMART" id="SM00387">
    <property type="entry name" value="HATPase_c"/>
    <property type="match status" value="1"/>
</dbReference>
<evidence type="ECO:0000256" key="7">
    <source>
        <dbReference type="ARBA" id="ARBA00023012"/>
    </source>
</evidence>
<evidence type="ECO:0000256" key="4">
    <source>
        <dbReference type="ARBA" id="ARBA00022553"/>
    </source>
</evidence>
<dbReference type="SUPFAM" id="SSF47384">
    <property type="entry name" value="Homodimeric domain of signal transducing histidine kinase"/>
    <property type="match status" value="1"/>
</dbReference>
<dbReference type="SMART" id="SM00388">
    <property type="entry name" value="HisKA"/>
    <property type="match status" value="1"/>
</dbReference>
<dbReference type="InterPro" id="IPR003594">
    <property type="entry name" value="HATPase_dom"/>
</dbReference>
<evidence type="ECO:0000256" key="8">
    <source>
        <dbReference type="SAM" id="Phobius"/>
    </source>
</evidence>
<accession>A0ABU1W0M4</accession>
<evidence type="ECO:0000313" key="12">
    <source>
        <dbReference type="Proteomes" id="UP001257909"/>
    </source>
</evidence>
<keyword evidence="8" id="KW-0812">Transmembrane</keyword>
<reference evidence="11 12" key="1">
    <citation type="submission" date="2023-07" db="EMBL/GenBank/DDBJ databases">
        <title>Sorghum-associated microbial communities from plants grown in Nebraska, USA.</title>
        <authorList>
            <person name="Schachtman D."/>
        </authorList>
    </citation>
    <scope>NUCLEOTIDE SEQUENCE [LARGE SCALE GENOMIC DNA]</scope>
    <source>
        <strain evidence="11 12">4138</strain>
    </source>
</reference>
<proteinExistence type="predicted"/>
<dbReference type="PANTHER" id="PTHR43711:SF26">
    <property type="entry name" value="SENSOR HISTIDINE KINASE RCSC"/>
    <property type="match status" value="1"/>
</dbReference>
<protein>
    <recommendedName>
        <fullName evidence="3">histidine kinase</fullName>
        <ecNumber evidence="3">2.7.13.3</ecNumber>
    </recommendedName>
</protein>
<dbReference type="PROSITE" id="PS50109">
    <property type="entry name" value="HIS_KIN"/>
    <property type="match status" value="1"/>
</dbReference>
<dbReference type="Gene3D" id="3.30.565.10">
    <property type="entry name" value="Histidine kinase-like ATPase, C-terminal domain"/>
    <property type="match status" value="1"/>
</dbReference>
<dbReference type="Proteomes" id="UP001257909">
    <property type="component" value="Unassembled WGS sequence"/>
</dbReference>
<dbReference type="Gene3D" id="6.10.340.10">
    <property type="match status" value="1"/>
</dbReference>
<evidence type="ECO:0000259" key="9">
    <source>
        <dbReference type="PROSITE" id="PS50109"/>
    </source>
</evidence>
<evidence type="ECO:0000256" key="3">
    <source>
        <dbReference type="ARBA" id="ARBA00012438"/>
    </source>
</evidence>